<reference evidence="4" key="3">
    <citation type="journal article" date="2019" name="PLoS Negl. Trop. Dis.">
        <title>Revisiting the worldwide diversity of Leptospira species in the environment.</title>
        <authorList>
            <person name="Vincent A.T."/>
            <person name="Schiettekatte O."/>
            <person name="Bourhy P."/>
            <person name="Veyrier F.J."/>
            <person name="Picardeau M."/>
        </authorList>
    </citation>
    <scope>NUCLEOTIDE SEQUENCE [LARGE SCALE GENOMIC DNA]</scope>
    <source>
        <strain evidence="4">201702407</strain>
    </source>
</reference>
<protein>
    <recommendedName>
        <fullName evidence="5">GNAT family N-acetyltransferase</fullName>
    </recommendedName>
</protein>
<dbReference type="EMBL" id="RQGT01000057">
    <property type="protein sequence ID" value="TGM17324.1"/>
    <property type="molecule type" value="Genomic_DNA"/>
</dbReference>
<reference evidence="2" key="2">
    <citation type="submission" date="2018-10" db="EMBL/GenBank/DDBJ databases">
        <authorList>
            <person name="Vincent A.T."/>
            <person name="Schiettekatte O."/>
            <person name="Bourhy P."/>
            <person name="Veyrier F.J."/>
            <person name="Picardeau M."/>
        </authorList>
    </citation>
    <scope>NUCLEOTIDE SEQUENCE</scope>
    <source>
        <strain evidence="2">201702407</strain>
    </source>
</reference>
<accession>A0A4R9L9D5</accession>
<evidence type="ECO:0000313" key="2">
    <source>
        <dbReference type="EMBL" id="TGM17324.1"/>
    </source>
</evidence>
<evidence type="ECO:0000313" key="3">
    <source>
        <dbReference type="Proteomes" id="UP000266669"/>
    </source>
</evidence>
<dbReference type="Proteomes" id="UP000297422">
    <property type="component" value="Unassembled WGS sequence"/>
</dbReference>
<evidence type="ECO:0000313" key="4">
    <source>
        <dbReference type="Proteomes" id="UP000297422"/>
    </source>
</evidence>
<evidence type="ECO:0000313" key="1">
    <source>
        <dbReference type="EMBL" id="RHX83193.1"/>
    </source>
</evidence>
<name>A0A4R9L9D5_9LEPT</name>
<comment type="caution">
    <text evidence="1">The sequence shown here is derived from an EMBL/GenBank/DDBJ whole genome shotgun (WGS) entry which is preliminary data.</text>
</comment>
<reference evidence="1" key="4">
    <citation type="journal article" date="2020" name="Int. J. Syst. Evol. Microbiol.">
        <title>Leptospira yasudae sp. nov. and Leptospira stimsonii sp. nov., two new species of the pathogenic group isolated from environmental sources.</title>
        <authorList>
            <person name="Casanovas-Massana A."/>
            <person name="Hamond C."/>
            <person name="Santos L.A."/>
            <person name="de Oliveira D."/>
            <person name="Hacker K.P."/>
            <person name="Balassiano I."/>
            <person name="Costa F."/>
            <person name="Medeiros M.A."/>
            <person name="Reis M.G."/>
            <person name="Ko A.I."/>
            <person name="Wunder E.A."/>
        </authorList>
    </citation>
    <scope>NUCLEOTIDE SEQUENCE</scope>
    <source>
        <strain evidence="1">AMB6-RJ</strain>
    </source>
</reference>
<evidence type="ECO:0008006" key="5">
    <source>
        <dbReference type="Google" id="ProtNLM"/>
    </source>
</evidence>
<proteinExistence type="predicted"/>
<organism evidence="1 3">
    <name type="scientific">Leptospira stimsonii</name>
    <dbReference type="NCBI Taxonomy" id="2202203"/>
    <lineage>
        <taxon>Bacteria</taxon>
        <taxon>Pseudomonadati</taxon>
        <taxon>Spirochaetota</taxon>
        <taxon>Spirochaetia</taxon>
        <taxon>Leptospirales</taxon>
        <taxon>Leptospiraceae</taxon>
        <taxon>Leptospira</taxon>
    </lineage>
</organism>
<gene>
    <name evidence="1" type="ORF">DLM78_22990</name>
    <name evidence="2" type="ORF">EHQ90_07565</name>
</gene>
<sequence length="207" mass="23971">MSHSFSTIKPVHHTNRSERFQFHTWNSSQDLELLNPVRAFSQSVYREAGYSEYKTVNLDRWSTWFFATYEGEIQAATRIVEKTTENKIPLEIAQIHPSGNHYSVSNLNVADWNSVSFRQTILGAQAFTHITRLVARFCLDKNFDLVYGMINPTWKGLERVYYDNGAIPSEEYPSLVCYPGCFLKGQFALFRLIEIRKNALRNMASKL</sequence>
<dbReference type="RefSeq" id="WP_118984093.1">
    <property type="nucleotide sequence ID" value="NZ_QHCS01000011.1"/>
</dbReference>
<dbReference type="Proteomes" id="UP000266669">
    <property type="component" value="Unassembled WGS sequence"/>
</dbReference>
<dbReference type="NCBIfam" id="NF047533">
    <property type="entry name" value="LBL_2463_fam"/>
    <property type="match status" value="1"/>
</dbReference>
<keyword evidence="4" id="KW-1185">Reference proteome</keyword>
<reference evidence="3" key="1">
    <citation type="submission" date="2018-05" db="EMBL/GenBank/DDBJ databases">
        <title>Leptospira yasudae sp. nov. and Leptospira stimsonii sp. nov., two pathogenic species of the genus Leptospira isolated from environmental sources.</title>
        <authorList>
            <person name="Casanovas-Massana A."/>
            <person name="Hamond C."/>
            <person name="Santos L.A."/>
            <person name="Hacker K.P."/>
            <person name="Balassiano I."/>
            <person name="Medeiros M.A."/>
            <person name="Reis M.G."/>
            <person name="Ko A.I."/>
            <person name="Wunder E.A."/>
        </authorList>
    </citation>
    <scope>NUCLEOTIDE SEQUENCE [LARGE SCALE GENOMIC DNA]</scope>
    <source>
        <strain evidence="3">AMB6-RJ</strain>
    </source>
</reference>
<dbReference type="AlphaFoldDB" id="A0A4R9L9D5"/>
<dbReference type="EMBL" id="QHCS01000011">
    <property type="protein sequence ID" value="RHX83193.1"/>
    <property type="molecule type" value="Genomic_DNA"/>
</dbReference>